<feature type="domain" description="Peptidase M13 N-terminal" evidence="11">
    <location>
        <begin position="84"/>
        <end position="441"/>
    </location>
</feature>
<reference evidence="12" key="1">
    <citation type="submission" date="2022-01" db="EMBL/GenBank/DDBJ databases">
        <authorList>
            <person name="King R."/>
        </authorList>
    </citation>
    <scope>NUCLEOTIDE SEQUENCE</scope>
</reference>
<keyword evidence="9" id="KW-0812">Transmembrane</keyword>
<gene>
    <name evidence="12" type="ORF">PHYEVI_LOCUS7775</name>
</gene>
<organism evidence="12 13">
    <name type="scientific">Phyllotreta striolata</name>
    <name type="common">Striped flea beetle</name>
    <name type="synonym">Crioceris striolata</name>
    <dbReference type="NCBI Taxonomy" id="444603"/>
    <lineage>
        <taxon>Eukaryota</taxon>
        <taxon>Metazoa</taxon>
        <taxon>Ecdysozoa</taxon>
        <taxon>Arthropoda</taxon>
        <taxon>Hexapoda</taxon>
        <taxon>Insecta</taxon>
        <taxon>Pterygota</taxon>
        <taxon>Neoptera</taxon>
        <taxon>Endopterygota</taxon>
        <taxon>Coleoptera</taxon>
        <taxon>Polyphaga</taxon>
        <taxon>Cucujiformia</taxon>
        <taxon>Chrysomeloidea</taxon>
        <taxon>Chrysomelidae</taxon>
        <taxon>Galerucinae</taxon>
        <taxon>Alticini</taxon>
        <taxon>Phyllotreta</taxon>
    </lineage>
</organism>
<keyword evidence="9" id="KW-1133">Transmembrane helix</keyword>
<dbReference type="SUPFAM" id="SSF55486">
    <property type="entry name" value="Metalloproteases ('zincins'), catalytic domain"/>
    <property type="match status" value="1"/>
</dbReference>
<evidence type="ECO:0000256" key="6">
    <source>
        <dbReference type="ARBA" id="ARBA00022801"/>
    </source>
</evidence>
<dbReference type="PRINTS" id="PR00786">
    <property type="entry name" value="NEPRILYSIN"/>
</dbReference>
<dbReference type="InterPro" id="IPR042089">
    <property type="entry name" value="Peptidase_M13_dom_2"/>
</dbReference>
<protein>
    <submittedName>
        <fullName evidence="12">Uncharacterized protein</fullName>
    </submittedName>
</protein>
<evidence type="ECO:0000259" key="10">
    <source>
        <dbReference type="Pfam" id="PF01431"/>
    </source>
</evidence>
<evidence type="ECO:0000256" key="1">
    <source>
        <dbReference type="ARBA" id="ARBA00001947"/>
    </source>
</evidence>
<keyword evidence="5" id="KW-0479">Metal-binding</keyword>
<dbReference type="InterPro" id="IPR018497">
    <property type="entry name" value="Peptidase_M13_C"/>
</dbReference>
<evidence type="ECO:0000256" key="3">
    <source>
        <dbReference type="ARBA" id="ARBA00007357"/>
    </source>
</evidence>
<feature type="transmembrane region" description="Helical" evidence="9">
    <location>
        <begin position="24"/>
        <end position="50"/>
    </location>
</feature>
<dbReference type="Gene3D" id="3.40.390.10">
    <property type="entry name" value="Collagenase (Catalytic Domain)"/>
    <property type="match status" value="1"/>
</dbReference>
<keyword evidence="7" id="KW-0862">Zinc</keyword>
<dbReference type="AlphaFoldDB" id="A0A9P0DW27"/>
<dbReference type="Pfam" id="PF05649">
    <property type="entry name" value="Peptidase_M13_N"/>
    <property type="match status" value="1"/>
</dbReference>
<dbReference type="Proteomes" id="UP001153712">
    <property type="component" value="Chromosome 4"/>
</dbReference>
<dbReference type="PROSITE" id="PS51885">
    <property type="entry name" value="NEPRILYSIN"/>
    <property type="match status" value="1"/>
</dbReference>
<evidence type="ECO:0000256" key="9">
    <source>
        <dbReference type="SAM" id="Phobius"/>
    </source>
</evidence>
<dbReference type="PANTHER" id="PTHR11733">
    <property type="entry name" value="ZINC METALLOPROTEASE FAMILY M13 NEPRILYSIN-RELATED"/>
    <property type="match status" value="1"/>
</dbReference>
<evidence type="ECO:0000256" key="5">
    <source>
        <dbReference type="ARBA" id="ARBA00022723"/>
    </source>
</evidence>
<evidence type="ECO:0000259" key="11">
    <source>
        <dbReference type="Pfam" id="PF05649"/>
    </source>
</evidence>
<dbReference type="GO" id="GO:0005886">
    <property type="term" value="C:plasma membrane"/>
    <property type="evidence" value="ECO:0007669"/>
    <property type="project" value="UniProtKB-SubCell"/>
</dbReference>
<dbReference type="EMBL" id="OU900097">
    <property type="protein sequence ID" value="CAH1184578.1"/>
    <property type="molecule type" value="Genomic_DNA"/>
</dbReference>
<evidence type="ECO:0000313" key="13">
    <source>
        <dbReference type="Proteomes" id="UP001153712"/>
    </source>
</evidence>
<keyword evidence="9" id="KW-0472">Membrane</keyword>
<evidence type="ECO:0000313" key="12">
    <source>
        <dbReference type="EMBL" id="CAH1184578.1"/>
    </source>
</evidence>
<dbReference type="InterPro" id="IPR024079">
    <property type="entry name" value="MetalloPept_cat_dom_sf"/>
</dbReference>
<sequence length="714" mass="81455">MVDHKDKDFVSDFKKFLSKEDTSWSLKIVTLFEIFITIIAVLFVILIVVYRTQYSSNKANICLSADCVDSSEFFRDIIDNSIDPCEDFYEFACGGYEGPTSTLQEAQARVLGEFVSLITGPAKGEDEPSVRKQKKYFQACMDTARIEQDDSRSARELYGKLGGWPALSYEWVNKFCLGCMVEKCADLGLSYDWFIEVDVEVDGDGYPTLRLSAPVRSVNIVESQFKDNYQLLVENVIKRIRANNSLDNISIAAKSVVDFEESLAKIVSKSGENYTQTTIDDLQTMFPNLPLNAFIKNVEMDKNATIEANVAYIAKLLRFLEKSSSRTTVNYIMWKITENLSKFLPTNIRREFDIYNEDTANRTNPKRETFCYRTTEVLFAYVSEAAYARKYASARPTIQTIFDNIKLVTKDHIDAAKWMDDAHKTRAVEKLQNVSLTIGGPEEVFDAPSFDRSIGVDKVDILDIGNVLDIVRATDRSRDKYNLDLKRRRIVDADGRLYADIVDIHAMRYIPEDNVIYFPAAFIGGVFDSHKGLHFRNYSVLGIVLAHELSHAFGILDAYDPIEHVLLNNWSNSTYQAFLNATDCLMEQCFDFNDTTQVQHTNNSRCIRTFDENFADYASVDVAFEAFKKIKAEEINQLPGLKYKLDELFWISYAATMCDSMNTTAQSKTNPFIKTHLEPSKRILGSYRNSKYFSETFNCTEDSYMNPADKCVVL</sequence>
<dbReference type="InterPro" id="IPR008753">
    <property type="entry name" value="Peptidase_M13_N"/>
</dbReference>
<accession>A0A9P0DW27</accession>
<keyword evidence="6" id="KW-0378">Hydrolase</keyword>
<dbReference type="GO" id="GO:0046872">
    <property type="term" value="F:metal ion binding"/>
    <property type="evidence" value="ECO:0007669"/>
    <property type="project" value="UniProtKB-KW"/>
</dbReference>
<dbReference type="CDD" id="cd08662">
    <property type="entry name" value="M13"/>
    <property type="match status" value="1"/>
</dbReference>
<evidence type="ECO:0000256" key="2">
    <source>
        <dbReference type="ARBA" id="ARBA00004401"/>
    </source>
</evidence>
<name>A0A9P0DW27_PHYSR</name>
<dbReference type="InterPro" id="IPR000718">
    <property type="entry name" value="Peptidase_M13"/>
</dbReference>
<dbReference type="GO" id="GO:0004222">
    <property type="term" value="F:metalloendopeptidase activity"/>
    <property type="evidence" value="ECO:0007669"/>
    <property type="project" value="InterPro"/>
</dbReference>
<keyword evidence="4" id="KW-0645">Protease</keyword>
<dbReference type="PANTHER" id="PTHR11733:SF240">
    <property type="entry name" value="GH14155P-RELATED"/>
    <property type="match status" value="1"/>
</dbReference>
<dbReference type="Pfam" id="PF01431">
    <property type="entry name" value="Peptidase_M13"/>
    <property type="match status" value="1"/>
</dbReference>
<evidence type="ECO:0000256" key="4">
    <source>
        <dbReference type="ARBA" id="ARBA00022670"/>
    </source>
</evidence>
<dbReference type="GO" id="GO:0016485">
    <property type="term" value="P:protein processing"/>
    <property type="evidence" value="ECO:0007669"/>
    <property type="project" value="TreeGrafter"/>
</dbReference>
<proteinExistence type="inferred from homology"/>
<evidence type="ECO:0000256" key="8">
    <source>
        <dbReference type="ARBA" id="ARBA00023049"/>
    </source>
</evidence>
<feature type="domain" description="Peptidase M13 C-terminal" evidence="10">
    <location>
        <begin position="509"/>
        <end position="712"/>
    </location>
</feature>
<dbReference type="Gene3D" id="1.10.1380.10">
    <property type="entry name" value="Neutral endopeptidase , domain2"/>
    <property type="match status" value="1"/>
</dbReference>
<dbReference type="OrthoDB" id="6475849at2759"/>
<comment type="cofactor">
    <cofactor evidence="1">
        <name>Zn(2+)</name>
        <dbReference type="ChEBI" id="CHEBI:29105"/>
    </cofactor>
</comment>
<keyword evidence="8" id="KW-0482">Metalloprotease</keyword>
<keyword evidence="13" id="KW-1185">Reference proteome</keyword>
<comment type="subcellular location">
    <subcellularLocation>
        <location evidence="2">Cell membrane</location>
        <topology evidence="2">Single-pass type II membrane protein</topology>
    </subcellularLocation>
</comment>
<evidence type="ECO:0000256" key="7">
    <source>
        <dbReference type="ARBA" id="ARBA00022833"/>
    </source>
</evidence>
<comment type="similarity">
    <text evidence="3">Belongs to the peptidase M13 family.</text>
</comment>